<sequence>MSQLLVHAMRGDYVESRHYGDLVIVNRNGKILYSVGDHNRFTLWRSAAKPFQVIPFVESGGVEKFNITMEELSVMTSSHGGENKHINAVNRILNKLNVPIESLDCGIAPPMYSKASAQLLKSGKECNSLHNACSGKHSAMIGLAIIKDICPQNYININHPVQKAMLNIVSEICDIDENDIAVAIDGCGVPVFGMGIDKMALAYAKLSMPDGLFSHHRTQAMKKIVTAMTSYPFYVAGTDRLDTALMKVTKGRLVAKLGAEAVYNVGIVNEGIGICLKIDDGNVRAIDPVIIETLKQLDLLSYRELNELNYRHIPLLKNHRKEVIGKLKPVFSLNRYM</sequence>
<dbReference type="STRING" id="29349.CLOTH_05210"/>
<dbReference type="Pfam" id="PF06089">
    <property type="entry name" value="Asparaginase_II"/>
    <property type="match status" value="1"/>
</dbReference>
<organism evidence="1 2">
    <name type="scientific">Alkalithermobacter paradoxus</name>
    <dbReference type="NCBI Taxonomy" id="29349"/>
    <lineage>
        <taxon>Bacteria</taxon>
        <taxon>Bacillati</taxon>
        <taxon>Bacillota</taxon>
        <taxon>Clostridia</taxon>
        <taxon>Peptostreptococcales</taxon>
        <taxon>Tepidibacteraceae</taxon>
        <taxon>Alkalithermobacter</taxon>
    </lineage>
</organism>
<protein>
    <submittedName>
        <fullName evidence="1">L-asparaginase II</fullName>
    </submittedName>
</protein>
<dbReference type="AlphaFoldDB" id="A0A1V4IB63"/>
<comment type="caution">
    <text evidence="1">The sequence shown here is derived from an EMBL/GenBank/DDBJ whole genome shotgun (WGS) entry which is preliminary data.</text>
</comment>
<dbReference type="EMBL" id="MZGW01000001">
    <property type="protein sequence ID" value="OPJ57238.1"/>
    <property type="molecule type" value="Genomic_DNA"/>
</dbReference>
<accession>A0A1V4IB63</accession>
<keyword evidence="2" id="KW-1185">Reference proteome</keyword>
<evidence type="ECO:0000313" key="2">
    <source>
        <dbReference type="Proteomes" id="UP000190140"/>
    </source>
</evidence>
<dbReference type="InterPro" id="IPR010349">
    <property type="entry name" value="Asparaginase_II"/>
</dbReference>
<dbReference type="RefSeq" id="WP_079410920.1">
    <property type="nucleotide sequence ID" value="NZ_MZGW01000001.1"/>
</dbReference>
<proteinExistence type="predicted"/>
<dbReference type="Proteomes" id="UP000190140">
    <property type="component" value="Unassembled WGS sequence"/>
</dbReference>
<gene>
    <name evidence="1" type="ORF">CLOTH_05210</name>
</gene>
<dbReference type="PANTHER" id="PTHR42110:SF1">
    <property type="entry name" value="L-ASPARAGINASE, PUTATIVE (AFU_ORTHOLOGUE AFUA_3G11890)-RELATED"/>
    <property type="match status" value="1"/>
</dbReference>
<reference evidence="1 2" key="1">
    <citation type="submission" date="2017-03" db="EMBL/GenBank/DDBJ databases">
        <title>Genome sequence of Clostridium thermoalcaliphilum DSM 7309.</title>
        <authorList>
            <person name="Poehlein A."/>
            <person name="Daniel R."/>
        </authorList>
    </citation>
    <scope>NUCLEOTIDE SEQUENCE [LARGE SCALE GENOMIC DNA]</scope>
    <source>
        <strain evidence="1 2">DSM 7309</strain>
    </source>
</reference>
<name>A0A1V4IB63_9FIRM</name>
<evidence type="ECO:0000313" key="1">
    <source>
        <dbReference type="EMBL" id="OPJ57238.1"/>
    </source>
</evidence>
<dbReference type="PANTHER" id="PTHR42110">
    <property type="entry name" value="L-ASPARAGINASE, PUTATIVE (AFU_ORTHOLOGUE AFUA_3G11890)-RELATED"/>
    <property type="match status" value="1"/>
</dbReference>
<dbReference type="OrthoDB" id="9770793at2"/>